<dbReference type="EMBL" id="RXHI01000014">
    <property type="protein sequence ID" value="RUA22580.1"/>
    <property type="molecule type" value="Genomic_DNA"/>
</dbReference>
<feature type="region of interest" description="Disordered" evidence="1">
    <location>
        <begin position="28"/>
        <end position="58"/>
    </location>
</feature>
<reference evidence="2" key="1">
    <citation type="submission" date="2018-12" db="EMBL/GenBank/DDBJ databases">
        <authorList>
            <person name="Jadhav K."/>
            <person name="Kushwaha B."/>
            <person name="Jadhav I."/>
        </authorList>
    </citation>
    <scope>NUCLEOTIDE SEQUENCE [LARGE SCALE GENOMIC DNA]</scope>
    <source>
        <strain evidence="2">SBS 10</strain>
    </source>
</reference>
<sequence>MEARMLAIFPTGRACPSVQRARRLSLVSGRSSAQPGSLSMPGQAVKYRPRSPPSTGPSPRLCWLSKSLRGYMGNIEAFHRWTAKTTSMRIIDLGVQTLPNLELPVDARIRLATATASALQARLLHGISMEFC</sequence>
<comment type="caution">
    <text evidence="2">The sequence shown here is derived from an EMBL/GenBank/DDBJ whole genome shotgun (WGS) entry which is preliminary data.</text>
</comment>
<proteinExistence type="predicted"/>
<accession>A0A3S0NX17</accession>
<protein>
    <submittedName>
        <fullName evidence="2">Uncharacterized protein</fullName>
    </submittedName>
</protein>
<dbReference type="AlphaFoldDB" id="A0A3S0NX17"/>
<feature type="compositionally biased region" description="Polar residues" evidence="1">
    <location>
        <begin position="28"/>
        <end position="37"/>
    </location>
</feature>
<name>A0A3S0NX17_9GAMM</name>
<organism evidence="2">
    <name type="scientific">Billgrantia gudaonensis</name>
    <dbReference type="NCBI Taxonomy" id="376427"/>
    <lineage>
        <taxon>Bacteria</taxon>
        <taxon>Pseudomonadati</taxon>
        <taxon>Pseudomonadota</taxon>
        <taxon>Gammaproteobacteria</taxon>
        <taxon>Oceanospirillales</taxon>
        <taxon>Halomonadaceae</taxon>
        <taxon>Billgrantia</taxon>
    </lineage>
</organism>
<evidence type="ECO:0000313" key="2">
    <source>
        <dbReference type="EMBL" id="RUA22580.1"/>
    </source>
</evidence>
<evidence type="ECO:0000256" key="1">
    <source>
        <dbReference type="SAM" id="MobiDB-lite"/>
    </source>
</evidence>
<gene>
    <name evidence="2" type="ORF">DSL92_05195</name>
</gene>